<feature type="signal peptide" evidence="1">
    <location>
        <begin position="1"/>
        <end position="25"/>
    </location>
</feature>
<name>A0A317XZY1_9BASI</name>
<dbReference type="AlphaFoldDB" id="A0A317XZY1"/>
<keyword evidence="3" id="KW-1185">Reference proteome</keyword>
<feature type="chain" id="PRO_5016353637" evidence="1">
    <location>
        <begin position="26"/>
        <end position="212"/>
    </location>
</feature>
<sequence length="212" mass="24138">MVDVARFLPLLLAVVSFSLPSWISAQSSNVPLDHRMDEGESTPETAIENQVRNFLQLGWQENLLKPFLSPRRDVDPNFGVYEITARPDAATDPRFSAEVMNTVKLFALARDAKFLLLGELHDLNQRYLVGLMPLPMNKFFQDVFQPERYESHFALIGFLLDRGTPHMTSVLSYVVVDNIERRSLVGFLKQSPYWGDTEHMFSVLAHGLDDPV</sequence>
<dbReference type="EMBL" id="KZ819188">
    <property type="protein sequence ID" value="PWZ03458.1"/>
    <property type="molecule type" value="Genomic_DNA"/>
</dbReference>
<dbReference type="InParanoid" id="A0A317XZY1"/>
<protein>
    <submittedName>
        <fullName evidence="2">Uncharacterized protein</fullName>
    </submittedName>
</protein>
<gene>
    <name evidence="2" type="ORF">BCV70DRAFT_197669</name>
</gene>
<organism evidence="2 3">
    <name type="scientific">Testicularia cyperi</name>
    <dbReference type="NCBI Taxonomy" id="1882483"/>
    <lineage>
        <taxon>Eukaryota</taxon>
        <taxon>Fungi</taxon>
        <taxon>Dikarya</taxon>
        <taxon>Basidiomycota</taxon>
        <taxon>Ustilaginomycotina</taxon>
        <taxon>Ustilaginomycetes</taxon>
        <taxon>Ustilaginales</taxon>
        <taxon>Anthracoideaceae</taxon>
        <taxon>Testicularia</taxon>
    </lineage>
</organism>
<proteinExistence type="predicted"/>
<accession>A0A317XZY1</accession>
<evidence type="ECO:0000313" key="2">
    <source>
        <dbReference type="EMBL" id="PWZ03458.1"/>
    </source>
</evidence>
<reference evidence="2 3" key="1">
    <citation type="journal article" date="2018" name="Mol. Biol. Evol.">
        <title>Broad Genomic Sampling Reveals a Smut Pathogenic Ancestry of the Fungal Clade Ustilaginomycotina.</title>
        <authorList>
            <person name="Kijpornyongpan T."/>
            <person name="Mondo S.J."/>
            <person name="Barry K."/>
            <person name="Sandor L."/>
            <person name="Lee J."/>
            <person name="Lipzen A."/>
            <person name="Pangilinan J."/>
            <person name="LaButti K."/>
            <person name="Hainaut M."/>
            <person name="Henrissat B."/>
            <person name="Grigoriev I.V."/>
            <person name="Spatafora J.W."/>
            <person name="Aime M.C."/>
        </authorList>
    </citation>
    <scope>NUCLEOTIDE SEQUENCE [LARGE SCALE GENOMIC DNA]</scope>
    <source>
        <strain evidence="2 3">MCA 3645</strain>
    </source>
</reference>
<dbReference type="Proteomes" id="UP000246740">
    <property type="component" value="Unassembled WGS sequence"/>
</dbReference>
<evidence type="ECO:0000313" key="3">
    <source>
        <dbReference type="Proteomes" id="UP000246740"/>
    </source>
</evidence>
<keyword evidence="1" id="KW-0732">Signal</keyword>
<evidence type="ECO:0000256" key="1">
    <source>
        <dbReference type="SAM" id="SignalP"/>
    </source>
</evidence>